<sequence>MSQPTQLPPLTPQFCFNTRVLRDFLRLSRSTIDDSISTNLNALLTPSTTRPFTSTSTSTRSPPTLPHQRIPESTSSVFLSTVLFPTWQARSDVIHYCTSVATSPDPSDPDLIEREALNRKDAERIVDERLDPYSGRFFPREGRAETLAGLLRNENAVEGIVRQRTWAVVEERCEGVENDASWETALDKWRERQRR</sequence>
<proteinExistence type="inferred from homology"/>
<evidence type="ECO:0000256" key="1">
    <source>
        <dbReference type="ARBA" id="ARBA00024204"/>
    </source>
</evidence>
<feature type="region of interest" description="Disordered" evidence="2">
    <location>
        <begin position="46"/>
        <end position="70"/>
    </location>
</feature>
<comment type="similarity">
    <text evidence="1">Belongs to the MIX23 family.</text>
</comment>
<dbReference type="InterPro" id="IPR019171">
    <property type="entry name" value="MIX23"/>
</dbReference>
<dbReference type="Pfam" id="PF09774">
    <property type="entry name" value="MIX23"/>
    <property type="match status" value="1"/>
</dbReference>
<feature type="compositionally biased region" description="Low complexity" evidence="2">
    <location>
        <begin position="46"/>
        <end position="62"/>
    </location>
</feature>
<evidence type="ECO:0000256" key="2">
    <source>
        <dbReference type="SAM" id="MobiDB-lite"/>
    </source>
</evidence>
<dbReference type="VEuPathDB" id="FungiDB:PV10_08239"/>
<dbReference type="GO" id="GO:0005758">
    <property type="term" value="C:mitochondrial intermembrane space"/>
    <property type="evidence" value="ECO:0007669"/>
    <property type="project" value="InterPro"/>
</dbReference>
<dbReference type="PANTHER" id="PTHR31905:SF2">
    <property type="entry name" value="PROTEIN MIX23"/>
    <property type="match status" value="1"/>
</dbReference>
<comment type="caution">
    <text evidence="3">The sequence shown here is derived from an EMBL/GenBank/DDBJ whole genome shotgun (WGS) entry which is preliminary data.</text>
</comment>
<reference evidence="3 4" key="1">
    <citation type="submission" date="2017-03" db="EMBL/GenBank/DDBJ databases">
        <title>Genomes of endolithic fungi from Antarctica.</title>
        <authorList>
            <person name="Coleine C."/>
            <person name="Masonjones S."/>
            <person name="Stajich J.E."/>
        </authorList>
    </citation>
    <scope>NUCLEOTIDE SEQUENCE [LARGE SCALE GENOMIC DNA]</scope>
    <source>
        <strain evidence="3 4">CCFEE 6314</strain>
    </source>
</reference>
<dbReference type="Proteomes" id="UP000288859">
    <property type="component" value="Unassembled WGS sequence"/>
</dbReference>
<dbReference type="EMBL" id="NAJM01000024">
    <property type="protein sequence ID" value="RVX70155.1"/>
    <property type="molecule type" value="Genomic_DNA"/>
</dbReference>
<name>A0A438N3N4_EXOME</name>
<evidence type="ECO:0000313" key="3">
    <source>
        <dbReference type="EMBL" id="RVX70155.1"/>
    </source>
</evidence>
<gene>
    <name evidence="3" type="ORF">B0A52_05488</name>
</gene>
<organism evidence="3 4">
    <name type="scientific">Exophiala mesophila</name>
    <name type="common">Black yeast-like fungus</name>
    <dbReference type="NCBI Taxonomy" id="212818"/>
    <lineage>
        <taxon>Eukaryota</taxon>
        <taxon>Fungi</taxon>
        <taxon>Dikarya</taxon>
        <taxon>Ascomycota</taxon>
        <taxon>Pezizomycotina</taxon>
        <taxon>Eurotiomycetes</taxon>
        <taxon>Chaetothyriomycetidae</taxon>
        <taxon>Chaetothyriales</taxon>
        <taxon>Herpotrichiellaceae</taxon>
        <taxon>Exophiala</taxon>
    </lineage>
</organism>
<dbReference type="PANTHER" id="PTHR31905">
    <property type="entry name" value="COILED-COIL DOMAIN-CONTAINING PROTEIN 58"/>
    <property type="match status" value="1"/>
</dbReference>
<accession>A0A438N3N4</accession>
<evidence type="ECO:0000313" key="4">
    <source>
        <dbReference type="Proteomes" id="UP000288859"/>
    </source>
</evidence>
<protein>
    <recommendedName>
        <fullName evidence="5">Caffeine-induced death protein Cid2</fullName>
    </recommendedName>
</protein>
<dbReference type="OrthoDB" id="5593818at2759"/>
<dbReference type="AlphaFoldDB" id="A0A438N3N4"/>
<evidence type="ECO:0008006" key="5">
    <source>
        <dbReference type="Google" id="ProtNLM"/>
    </source>
</evidence>